<keyword evidence="2" id="KW-1185">Reference proteome</keyword>
<gene>
    <name evidence="1" type="ORF">ANN_09699</name>
</gene>
<accession>A0ABQ8TP40</accession>
<comment type="caution">
    <text evidence="1">The sequence shown here is derived from an EMBL/GenBank/DDBJ whole genome shotgun (WGS) entry which is preliminary data.</text>
</comment>
<organism evidence="1 2">
    <name type="scientific">Periplaneta americana</name>
    <name type="common">American cockroach</name>
    <name type="synonym">Blatta americana</name>
    <dbReference type="NCBI Taxonomy" id="6978"/>
    <lineage>
        <taxon>Eukaryota</taxon>
        <taxon>Metazoa</taxon>
        <taxon>Ecdysozoa</taxon>
        <taxon>Arthropoda</taxon>
        <taxon>Hexapoda</taxon>
        <taxon>Insecta</taxon>
        <taxon>Pterygota</taxon>
        <taxon>Neoptera</taxon>
        <taxon>Polyneoptera</taxon>
        <taxon>Dictyoptera</taxon>
        <taxon>Blattodea</taxon>
        <taxon>Blattoidea</taxon>
        <taxon>Blattidae</taxon>
        <taxon>Blattinae</taxon>
        <taxon>Periplaneta</taxon>
    </lineage>
</organism>
<dbReference type="EMBL" id="JAJSOF020000005">
    <property type="protein sequence ID" value="KAJ4447691.1"/>
    <property type="molecule type" value="Genomic_DNA"/>
</dbReference>
<evidence type="ECO:0000313" key="2">
    <source>
        <dbReference type="Proteomes" id="UP001148838"/>
    </source>
</evidence>
<protein>
    <submittedName>
        <fullName evidence="1">Uncharacterized protein</fullName>
    </submittedName>
</protein>
<dbReference type="Proteomes" id="UP001148838">
    <property type="component" value="Unassembled WGS sequence"/>
</dbReference>
<proteinExistence type="predicted"/>
<name>A0ABQ8TP40_PERAM</name>
<sequence>MDEGDNASEMSPESNAESYAAFLVQFIEGKTPEETSSSSFFGGKSRDGNVGNVFQRHLTTKLLWYVVDSGRNIFGTIFRGTSYYSLDELSRYNLYS</sequence>
<evidence type="ECO:0000313" key="1">
    <source>
        <dbReference type="EMBL" id="KAJ4447691.1"/>
    </source>
</evidence>
<reference evidence="1 2" key="1">
    <citation type="journal article" date="2022" name="Allergy">
        <title>Genome assembly and annotation of Periplaneta americana reveal a comprehensive cockroach allergen profile.</title>
        <authorList>
            <person name="Wang L."/>
            <person name="Xiong Q."/>
            <person name="Saelim N."/>
            <person name="Wang L."/>
            <person name="Nong W."/>
            <person name="Wan A.T."/>
            <person name="Shi M."/>
            <person name="Liu X."/>
            <person name="Cao Q."/>
            <person name="Hui J.H.L."/>
            <person name="Sookrung N."/>
            <person name="Leung T.F."/>
            <person name="Tungtrongchitr A."/>
            <person name="Tsui S.K.W."/>
        </authorList>
    </citation>
    <scope>NUCLEOTIDE SEQUENCE [LARGE SCALE GENOMIC DNA]</scope>
    <source>
        <strain evidence="1">PWHHKU_190912</strain>
    </source>
</reference>